<name>A0AAN8WVU6_HALRR</name>
<dbReference type="EMBL" id="JAXCGZ010016445">
    <property type="protein sequence ID" value="KAK7069438.1"/>
    <property type="molecule type" value="Genomic_DNA"/>
</dbReference>
<keyword evidence="2" id="KW-1185">Reference proteome</keyword>
<dbReference type="AlphaFoldDB" id="A0AAN8WVU6"/>
<proteinExistence type="predicted"/>
<organism evidence="1 2">
    <name type="scientific">Halocaridina rubra</name>
    <name type="common">Hawaiian red shrimp</name>
    <dbReference type="NCBI Taxonomy" id="373956"/>
    <lineage>
        <taxon>Eukaryota</taxon>
        <taxon>Metazoa</taxon>
        <taxon>Ecdysozoa</taxon>
        <taxon>Arthropoda</taxon>
        <taxon>Crustacea</taxon>
        <taxon>Multicrustacea</taxon>
        <taxon>Malacostraca</taxon>
        <taxon>Eumalacostraca</taxon>
        <taxon>Eucarida</taxon>
        <taxon>Decapoda</taxon>
        <taxon>Pleocyemata</taxon>
        <taxon>Caridea</taxon>
        <taxon>Atyoidea</taxon>
        <taxon>Atyidae</taxon>
        <taxon>Halocaridina</taxon>
    </lineage>
</organism>
<reference evidence="1 2" key="1">
    <citation type="submission" date="2023-11" db="EMBL/GenBank/DDBJ databases">
        <title>Halocaridina rubra genome assembly.</title>
        <authorList>
            <person name="Smith C."/>
        </authorList>
    </citation>
    <scope>NUCLEOTIDE SEQUENCE [LARGE SCALE GENOMIC DNA]</scope>
    <source>
        <strain evidence="1">EP-1</strain>
        <tissue evidence="1">Whole</tissue>
    </source>
</reference>
<feature type="non-terminal residue" evidence="1">
    <location>
        <position position="228"/>
    </location>
</feature>
<evidence type="ECO:0000313" key="1">
    <source>
        <dbReference type="EMBL" id="KAK7069438.1"/>
    </source>
</evidence>
<evidence type="ECO:0000313" key="2">
    <source>
        <dbReference type="Proteomes" id="UP001381693"/>
    </source>
</evidence>
<dbReference type="Proteomes" id="UP001381693">
    <property type="component" value="Unassembled WGS sequence"/>
</dbReference>
<protein>
    <submittedName>
        <fullName evidence="1">Uncharacterized protein</fullName>
    </submittedName>
</protein>
<sequence>MDNMVRETRGEDLVHRNFFQGGISALPVVNVVAEGRSVRALIDKECSRSELAPWVCGAQGAVDSVKAVNGDTVCCVESSVVTVSVGGVAVVLDCVVTETLVDDIDAVLGVDLIEKLVGFEICKGKVRFLSDGIILAPVSNVFAVDDGTVIRLILWPILMKGSGLNGVGEKNCQPHLSTMVRCYKSALDTSTREAFNKELESWLSKEQGSTKHAGKYSFNGCYADQQGQ</sequence>
<accession>A0AAN8WVU6</accession>
<comment type="caution">
    <text evidence="1">The sequence shown here is derived from an EMBL/GenBank/DDBJ whole genome shotgun (WGS) entry which is preliminary data.</text>
</comment>
<gene>
    <name evidence="1" type="ORF">SK128_016962</name>
</gene>